<sequence length="107" mass="11389">MGFPSPATDYVEQTLSIASICGYDGNCRTIETSAGYAIINVGRKPQIGDTVLISFLGSMDFAIVHRSALITQDGEAIEGDALDDTAVMGVVTHLLNRVTDTDNRPVI</sequence>
<protein>
    <recommendedName>
        <fullName evidence="3">DNA polymerase V subunit UmuD</fullName>
    </recommendedName>
</protein>
<name>A0A484Z3U5_9ENTR</name>
<dbReference type="Proteomes" id="UP000351155">
    <property type="component" value="Unassembled WGS sequence"/>
</dbReference>
<accession>A0A484Z3U5</accession>
<gene>
    <name evidence="1" type="ORF">NCTC12126_04178</name>
</gene>
<dbReference type="AlphaFoldDB" id="A0A484Z3U5"/>
<reference evidence="1 2" key="1">
    <citation type="submission" date="2019-03" db="EMBL/GenBank/DDBJ databases">
        <authorList>
            <consortium name="Pathogen Informatics"/>
        </authorList>
    </citation>
    <scope>NUCLEOTIDE SEQUENCE [LARGE SCALE GENOMIC DNA]</scope>
    <source>
        <strain evidence="1 2">NCTC12126</strain>
    </source>
</reference>
<proteinExistence type="predicted"/>
<dbReference type="EMBL" id="CAADIW010000045">
    <property type="protein sequence ID" value="VFS40719.1"/>
    <property type="molecule type" value="Genomic_DNA"/>
</dbReference>
<evidence type="ECO:0008006" key="3">
    <source>
        <dbReference type="Google" id="ProtNLM"/>
    </source>
</evidence>
<evidence type="ECO:0000313" key="2">
    <source>
        <dbReference type="Proteomes" id="UP000351155"/>
    </source>
</evidence>
<dbReference type="RefSeq" id="WP_141114336.1">
    <property type="nucleotide sequence ID" value="NZ_JBIVPS010000002.1"/>
</dbReference>
<organism evidence="1 2">
    <name type="scientific">Enterobacter cancerogenus</name>
    <dbReference type="NCBI Taxonomy" id="69218"/>
    <lineage>
        <taxon>Bacteria</taxon>
        <taxon>Pseudomonadati</taxon>
        <taxon>Pseudomonadota</taxon>
        <taxon>Gammaproteobacteria</taxon>
        <taxon>Enterobacterales</taxon>
        <taxon>Enterobacteriaceae</taxon>
        <taxon>Enterobacter</taxon>
        <taxon>Enterobacter cloacae complex</taxon>
    </lineage>
</organism>
<evidence type="ECO:0000313" key="1">
    <source>
        <dbReference type="EMBL" id="VFS40719.1"/>
    </source>
</evidence>